<dbReference type="InterPro" id="IPR036527">
    <property type="entry name" value="SCP2_sterol-bd_dom_sf"/>
</dbReference>
<dbReference type="SUPFAM" id="SSF109854">
    <property type="entry name" value="DinB/YfiT-like putative metalloenzymes"/>
    <property type="match status" value="1"/>
</dbReference>
<accession>A0A0F7FRV4</accession>
<dbReference type="KEGG" id="sxi:SXIM_09060"/>
<reference evidence="3" key="1">
    <citation type="submission" date="2019-08" db="EMBL/GenBank/DDBJ databases">
        <title>Complete genome sequence of a mangrove-derived Streptomyces xiamenensis.</title>
        <authorList>
            <person name="Xu J."/>
        </authorList>
    </citation>
    <scope>NUCLEOTIDE SEQUENCE</scope>
    <source>
        <strain evidence="3">318</strain>
    </source>
</reference>
<feature type="domain" description="Mycothiol-dependent maleylpyruvate isomerase metal-binding" evidence="2">
    <location>
        <begin position="13"/>
        <end position="143"/>
    </location>
</feature>
<dbReference type="Pfam" id="PF07398">
    <property type="entry name" value="MDMPI_C"/>
    <property type="match status" value="1"/>
</dbReference>
<evidence type="ECO:0000313" key="3">
    <source>
        <dbReference type="EMBL" id="AKG42290.1"/>
    </source>
</evidence>
<dbReference type="Gene3D" id="1.20.120.450">
    <property type="entry name" value="dinb family like domain"/>
    <property type="match status" value="1"/>
</dbReference>
<evidence type="ECO:0000259" key="1">
    <source>
        <dbReference type="Pfam" id="PF07398"/>
    </source>
</evidence>
<name>A0A0F7FRV4_9ACTN</name>
<organism evidence="3 4">
    <name type="scientific">Streptomyces xiamenensis</name>
    <dbReference type="NCBI Taxonomy" id="408015"/>
    <lineage>
        <taxon>Bacteria</taxon>
        <taxon>Bacillati</taxon>
        <taxon>Actinomycetota</taxon>
        <taxon>Actinomycetes</taxon>
        <taxon>Kitasatosporales</taxon>
        <taxon>Streptomycetaceae</taxon>
        <taxon>Streptomyces</taxon>
    </lineage>
</organism>
<dbReference type="GO" id="GO:0046872">
    <property type="term" value="F:metal ion binding"/>
    <property type="evidence" value="ECO:0007669"/>
    <property type="project" value="InterPro"/>
</dbReference>
<dbReference type="Gene3D" id="3.30.1050.20">
    <property type="match status" value="1"/>
</dbReference>
<dbReference type="InterPro" id="IPR024344">
    <property type="entry name" value="MDMPI_metal-binding"/>
</dbReference>
<proteinExistence type="predicted"/>
<dbReference type="Pfam" id="PF11716">
    <property type="entry name" value="MDMPI_N"/>
    <property type="match status" value="1"/>
</dbReference>
<dbReference type="EMBL" id="CP009922">
    <property type="protein sequence ID" value="AKG42290.1"/>
    <property type="molecule type" value="Genomic_DNA"/>
</dbReference>
<keyword evidence="3" id="KW-0413">Isomerase</keyword>
<keyword evidence="4" id="KW-1185">Reference proteome</keyword>
<dbReference type="STRING" id="408015.SXIM_09060"/>
<sequence length="232" mass="25042">MIMTKPTGDLIGLRDATRRLLTALDVLDDADLAALSQLPGWTRGHLTTHLARNADALGNVLAGRPMYPGEEARDADIERGAARPAAEQLADVRDSAARLADAFEALPAERWQTTAELRNGVRDRLSALPLRRWVEIELHHVDLGIGHTIDRLPGTFTDRTVDYLTRRFTGHQDLPPLDLRAEDGRSWYSGGHDGARVVVAGAPTALVGWLSGRTTGSGLTTSGGTLPVLPPL</sequence>
<dbReference type="Proteomes" id="UP000034034">
    <property type="component" value="Chromosome"/>
</dbReference>
<dbReference type="SUPFAM" id="SSF55718">
    <property type="entry name" value="SCP-like"/>
    <property type="match status" value="1"/>
</dbReference>
<feature type="domain" description="MDMPI C-terminal" evidence="1">
    <location>
        <begin position="155"/>
        <end position="230"/>
    </location>
</feature>
<dbReference type="GO" id="GO:0016853">
    <property type="term" value="F:isomerase activity"/>
    <property type="evidence" value="ECO:0007669"/>
    <property type="project" value="UniProtKB-KW"/>
</dbReference>
<gene>
    <name evidence="3" type="ORF">SXIM_09060</name>
</gene>
<evidence type="ECO:0000259" key="2">
    <source>
        <dbReference type="Pfam" id="PF11716"/>
    </source>
</evidence>
<dbReference type="HOGENOM" id="CLU_077935_0_0_11"/>
<dbReference type="AlphaFoldDB" id="A0A0F7FRV4"/>
<evidence type="ECO:0000313" key="4">
    <source>
        <dbReference type="Proteomes" id="UP000034034"/>
    </source>
</evidence>
<dbReference type="InterPro" id="IPR010872">
    <property type="entry name" value="MDMPI_C-term_domain"/>
</dbReference>
<dbReference type="PATRIC" id="fig|408015.6.peg.935"/>
<dbReference type="InterPro" id="IPR017517">
    <property type="entry name" value="Maleyloyr_isom"/>
</dbReference>
<dbReference type="InterPro" id="IPR034660">
    <property type="entry name" value="DinB/YfiT-like"/>
</dbReference>
<dbReference type="NCBIfam" id="TIGR03083">
    <property type="entry name" value="maleylpyruvate isomerase family mycothiol-dependent enzyme"/>
    <property type="match status" value="1"/>
</dbReference>
<protein>
    <submittedName>
        <fullName evidence="3">Mycothiol-dependent maleylpyruvate isomerase</fullName>
    </submittedName>
</protein>